<evidence type="ECO:0000256" key="1">
    <source>
        <dbReference type="SAM" id="SignalP"/>
    </source>
</evidence>
<dbReference type="Pfam" id="PF12296">
    <property type="entry name" value="HsbA"/>
    <property type="match status" value="1"/>
</dbReference>
<protein>
    <submittedName>
        <fullName evidence="2">Uncharacterized protein</fullName>
    </submittedName>
</protein>
<keyword evidence="1" id="KW-0732">Signal</keyword>
<dbReference type="OrthoDB" id="2422134at2759"/>
<proteinExistence type="predicted"/>
<dbReference type="Proteomes" id="UP000799640">
    <property type="component" value="Unassembled WGS sequence"/>
</dbReference>
<dbReference type="PANTHER" id="PTHR38123:SF6">
    <property type="entry name" value="CELL WALL SERINE-THREONINE-RICH GALACTOMANNOPROTEIN MP1 (AFU_ORTHOLOGUE AFUA_4G03240)"/>
    <property type="match status" value="1"/>
</dbReference>
<dbReference type="InterPro" id="IPR021054">
    <property type="entry name" value="Cell_wall_mannoprotein_1"/>
</dbReference>
<name>A0A6G1HSP5_9PEZI</name>
<evidence type="ECO:0000313" key="3">
    <source>
        <dbReference type="Proteomes" id="UP000799640"/>
    </source>
</evidence>
<evidence type="ECO:0000313" key="2">
    <source>
        <dbReference type="EMBL" id="KAF2399022.1"/>
    </source>
</evidence>
<reference evidence="2" key="1">
    <citation type="journal article" date="2020" name="Stud. Mycol.">
        <title>101 Dothideomycetes genomes: a test case for predicting lifestyles and emergence of pathogens.</title>
        <authorList>
            <person name="Haridas S."/>
            <person name="Albert R."/>
            <person name="Binder M."/>
            <person name="Bloem J."/>
            <person name="Labutti K."/>
            <person name="Salamov A."/>
            <person name="Andreopoulos B."/>
            <person name="Baker S."/>
            <person name="Barry K."/>
            <person name="Bills G."/>
            <person name="Bluhm B."/>
            <person name="Cannon C."/>
            <person name="Castanera R."/>
            <person name="Culley D."/>
            <person name="Daum C."/>
            <person name="Ezra D."/>
            <person name="Gonzalez J."/>
            <person name="Henrissat B."/>
            <person name="Kuo A."/>
            <person name="Liang C."/>
            <person name="Lipzen A."/>
            <person name="Lutzoni F."/>
            <person name="Magnuson J."/>
            <person name="Mondo S."/>
            <person name="Nolan M."/>
            <person name="Ohm R."/>
            <person name="Pangilinan J."/>
            <person name="Park H.-J."/>
            <person name="Ramirez L."/>
            <person name="Alfaro M."/>
            <person name="Sun H."/>
            <person name="Tritt A."/>
            <person name="Yoshinaga Y."/>
            <person name="Zwiers L.-H."/>
            <person name="Turgeon B."/>
            <person name="Goodwin S."/>
            <person name="Spatafora J."/>
            <person name="Crous P."/>
            <person name="Grigoriev I."/>
        </authorList>
    </citation>
    <scope>NUCLEOTIDE SEQUENCE</scope>
    <source>
        <strain evidence="2">CBS 262.69</strain>
    </source>
</reference>
<dbReference type="Gene3D" id="1.20.1280.140">
    <property type="match status" value="1"/>
</dbReference>
<dbReference type="GO" id="GO:0005576">
    <property type="term" value="C:extracellular region"/>
    <property type="evidence" value="ECO:0007669"/>
    <property type="project" value="TreeGrafter"/>
</dbReference>
<accession>A0A6G1HSP5</accession>
<keyword evidence="3" id="KW-1185">Reference proteome</keyword>
<sequence length="181" mass="19707">MRFSVTSLLTFSSLAFSLPIEQQPNANPTETAIQQTTRGLKTLSNSLNALTARNADVVSLSSQIMRNGNELTSIMREGAYQVRRGADLNLNDALFLTQPVNDMITQTQQTTQNWVASKRVIIGSGGKTVTLNILNDHLAAAAEFSDAMVAKMPALGKSIAQLYGTRAKMLIETAINEYKRS</sequence>
<dbReference type="EMBL" id="ML996698">
    <property type="protein sequence ID" value="KAF2399022.1"/>
    <property type="molecule type" value="Genomic_DNA"/>
</dbReference>
<feature type="chain" id="PRO_5026343391" evidence="1">
    <location>
        <begin position="18"/>
        <end position="181"/>
    </location>
</feature>
<feature type="signal peptide" evidence="1">
    <location>
        <begin position="1"/>
        <end position="17"/>
    </location>
</feature>
<dbReference type="AlphaFoldDB" id="A0A6G1HSP5"/>
<organism evidence="2 3">
    <name type="scientific">Trichodelitschia bisporula</name>
    <dbReference type="NCBI Taxonomy" id="703511"/>
    <lineage>
        <taxon>Eukaryota</taxon>
        <taxon>Fungi</taxon>
        <taxon>Dikarya</taxon>
        <taxon>Ascomycota</taxon>
        <taxon>Pezizomycotina</taxon>
        <taxon>Dothideomycetes</taxon>
        <taxon>Dothideomycetes incertae sedis</taxon>
        <taxon>Phaeotrichales</taxon>
        <taxon>Phaeotrichaceae</taxon>
        <taxon>Trichodelitschia</taxon>
    </lineage>
</organism>
<gene>
    <name evidence="2" type="ORF">EJ06DRAFT_522602</name>
</gene>
<dbReference type="PANTHER" id="PTHR38123">
    <property type="entry name" value="CELL WALL SERINE-THREONINE-RICH GALACTOMANNOPROTEIN MP1 (AFU_ORTHOLOGUE AFUA_4G03240)"/>
    <property type="match status" value="1"/>
</dbReference>